<reference evidence="1 2" key="1">
    <citation type="journal article" date="2018" name="Front. Plant Sci.">
        <title>Red Clover (Trifolium pratense) and Zigzag Clover (T. medium) - A Picture of Genomic Similarities and Differences.</title>
        <authorList>
            <person name="Dluhosova J."/>
            <person name="Istvanek J."/>
            <person name="Nedelnik J."/>
            <person name="Repkova J."/>
        </authorList>
    </citation>
    <scope>NUCLEOTIDE SEQUENCE [LARGE SCALE GENOMIC DNA]</scope>
    <source>
        <strain evidence="2">cv. 10/8</strain>
        <tissue evidence="1">Leaf</tissue>
    </source>
</reference>
<proteinExistence type="predicted"/>
<organism evidence="1 2">
    <name type="scientific">Trifolium medium</name>
    <dbReference type="NCBI Taxonomy" id="97028"/>
    <lineage>
        <taxon>Eukaryota</taxon>
        <taxon>Viridiplantae</taxon>
        <taxon>Streptophyta</taxon>
        <taxon>Embryophyta</taxon>
        <taxon>Tracheophyta</taxon>
        <taxon>Spermatophyta</taxon>
        <taxon>Magnoliopsida</taxon>
        <taxon>eudicotyledons</taxon>
        <taxon>Gunneridae</taxon>
        <taxon>Pentapetalae</taxon>
        <taxon>rosids</taxon>
        <taxon>fabids</taxon>
        <taxon>Fabales</taxon>
        <taxon>Fabaceae</taxon>
        <taxon>Papilionoideae</taxon>
        <taxon>50 kb inversion clade</taxon>
        <taxon>NPAAA clade</taxon>
        <taxon>Hologalegina</taxon>
        <taxon>IRL clade</taxon>
        <taxon>Trifolieae</taxon>
        <taxon>Trifolium</taxon>
    </lineage>
</organism>
<dbReference type="Proteomes" id="UP000265520">
    <property type="component" value="Unassembled WGS sequence"/>
</dbReference>
<comment type="caution">
    <text evidence="1">The sequence shown here is derived from an EMBL/GenBank/DDBJ whole genome shotgun (WGS) entry which is preliminary data.</text>
</comment>
<dbReference type="AlphaFoldDB" id="A0A392Q5S6"/>
<feature type="non-terminal residue" evidence="1">
    <location>
        <position position="84"/>
    </location>
</feature>
<sequence>MDHSRGDSWRGLVNNMLPPGASVPDDVTNSDYSVALEYLGPPVPYEVPKIEPLGVKSRGVERIPLPMSRITGVTGSPNHSPRVS</sequence>
<evidence type="ECO:0000313" key="2">
    <source>
        <dbReference type="Proteomes" id="UP000265520"/>
    </source>
</evidence>
<keyword evidence="2" id="KW-1185">Reference proteome</keyword>
<protein>
    <submittedName>
        <fullName evidence="1">Extra-large guanine nucleotide-binding protein 3</fullName>
    </submittedName>
</protein>
<evidence type="ECO:0000313" key="1">
    <source>
        <dbReference type="EMBL" id="MCI18605.1"/>
    </source>
</evidence>
<dbReference type="EMBL" id="LXQA010110972">
    <property type="protein sequence ID" value="MCI18605.1"/>
    <property type="molecule type" value="Genomic_DNA"/>
</dbReference>
<accession>A0A392Q5S6</accession>
<name>A0A392Q5S6_9FABA</name>